<organism evidence="2 3">
    <name type="scientific">Pseudodesulfovibrio aespoeensis (strain ATCC 700646 / DSM 10631 / Aspo-2)</name>
    <name type="common">Desulfovibrio aespoeensis</name>
    <dbReference type="NCBI Taxonomy" id="643562"/>
    <lineage>
        <taxon>Bacteria</taxon>
        <taxon>Pseudomonadati</taxon>
        <taxon>Thermodesulfobacteriota</taxon>
        <taxon>Desulfovibrionia</taxon>
        <taxon>Desulfovibrionales</taxon>
        <taxon>Desulfovibrionaceae</taxon>
    </lineage>
</organism>
<evidence type="ECO:0000259" key="1">
    <source>
        <dbReference type="Pfam" id="PF08349"/>
    </source>
</evidence>
<name>E6VU22_PSEA9</name>
<dbReference type="InterPro" id="IPR013560">
    <property type="entry name" value="DUF1722"/>
</dbReference>
<sequence length="318" mass="35811">MDNPIRIGISTCLLGEKVRYDGGHAHAHHVTALLADRVEFHPVCPEVGCGMGIPREPVRLVGTPESCRLVGRESGADWTGRMTAWAQNALDELADAGLCGFIFKAKSPSSGMTRIKVYPENGGQSVSHAGVGLFARLFMERFPLLPVEDEGRLHDIGLRANFLERVFVQHRWNSVFMAEKTMKGLINFHTSHKMLLRSHDIPTYRKMGSLVAGGKTMPRDELFDHYGRLLAQAMAHKPTARKNADVLMHAMGYFKAMLTADEKQECLEIIENYKKEMIPLIVPITLMNHYVRKYGVHYLKDQCYLAPHPLELKLRNHA</sequence>
<dbReference type="HOGENOM" id="CLU_076318_0_0_7"/>
<evidence type="ECO:0000313" key="2">
    <source>
        <dbReference type="EMBL" id="ADU62215.1"/>
    </source>
</evidence>
<dbReference type="Pfam" id="PF04463">
    <property type="entry name" value="2-thiour_desulf"/>
    <property type="match status" value="1"/>
</dbReference>
<dbReference type="STRING" id="643562.Daes_1201"/>
<feature type="domain" description="DUF1722" evidence="1">
    <location>
        <begin position="193"/>
        <end position="309"/>
    </location>
</feature>
<gene>
    <name evidence="2" type="ordered locus">Daes_1201</name>
</gene>
<protein>
    <recommendedName>
        <fullName evidence="1">DUF1722 domain-containing protein</fullName>
    </recommendedName>
</protein>
<dbReference type="PANTHER" id="PTHR30087">
    <property type="entry name" value="INNER MEMBRANE PROTEIN"/>
    <property type="match status" value="1"/>
</dbReference>
<proteinExistence type="predicted"/>
<dbReference type="eggNOG" id="COG3272">
    <property type="taxonomic scope" value="Bacteria"/>
</dbReference>
<reference evidence="2 3" key="2">
    <citation type="journal article" date="2014" name="Genome Announc.">
        <title>Complete Genome Sequence of the Subsurface, Mesophilic Sulfate-Reducing Bacterium Desulfovibrio aespoeensis Aspo-2.</title>
        <authorList>
            <person name="Pedersen K."/>
            <person name="Bengtsson A."/>
            <person name="Edlund J."/>
            <person name="Rabe L."/>
            <person name="Hazen T."/>
            <person name="Chakraborty R."/>
            <person name="Goodwin L."/>
            <person name="Shapiro N."/>
        </authorList>
    </citation>
    <scope>NUCLEOTIDE SEQUENCE [LARGE SCALE GENOMIC DNA]</scope>
    <source>
        <strain evidence="3">ATCC 700646 / DSM 10631 / Aspo-2</strain>
    </source>
</reference>
<evidence type="ECO:0000313" key="3">
    <source>
        <dbReference type="Proteomes" id="UP000002191"/>
    </source>
</evidence>
<keyword evidence="3" id="KW-1185">Reference proteome</keyword>
<dbReference type="OrthoDB" id="495783at2"/>
<dbReference type="PANTHER" id="PTHR30087:SF0">
    <property type="entry name" value="INNER MEMBRANE PROTEIN"/>
    <property type="match status" value="1"/>
</dbReference>
<reference evidence="3" key="1">
    <citation type="submission" date="2010-12" db="EMBL/GenBank/DDBJ databases">
        <title>Complete sequence of Desulfovibrio aespoeensis Aspo-2.</title>
        <authorList>
            <consortium name="US DOE Joint Genome Institute"/>
            <person name="Lucas S."/>
            <person name="Copeland A."/>
            <person name="Lapidus A."/>
            <person name="Cheng J.-F."/>
            <person name="Goodwin L."/>
            <person name="Pitluck S."/>
            <person name="Chertkov O."/>
            <person name="Misra M."/>
            <person name="Detter J.C."/>
            <person name="Han C."/>
            <person name="Tapia R."/>
            <person name="Land M."/>
            <person name="Hauser L."/>
            <person name="Kyrpides N."/>
            <person name="Ivanova N."/>
            <person name="Ovchinnikova G."/>
            <person name="Pedersen K."/>
            <person name="Jagevall S."/>
            <person name="Hazen T."/>
            <person name="Woyke T."/>
        </authorList>
    </citation>
    <scope>NUCLEOTIDE SEQUENCE [LARGE SCALE GENOMIC DNA]</scope>
    <source>
        <strain evidence="3">ATCC 700646 / DSM 10631 / Aspo-2</strain>
    </source>
</reference>
<dbReference type="InterPro" id="IPR017087">
    <property type="entry name" value="UCP037004"/>
</dbReference>
<dbReference type="Proteomes" id="UP000002191">
    <property type="component" value="Chromosome"/>
</dbReference>
<dbReference type="eggNOG" id="COG1683">
    <property type="taxonomic scope" value="Bacteria"/>
</dbReference>
<dbReference type="EMBL" id="CP002431">
    <property type="protein sequence ID" value="ADU62215.1"/>
    <property type="molecule type" value="Genomic_DNA"/>
</dbReference>
<dbReference type="AlphaFoldDB" id="E6VU22"/>
<dbReference type="KEGG" id="das:Daes_1201"/>
<dbReference type="RefSeq" id="WP_013514146.1">
    <property type="nucleotide sequence ID" value="NC_014844.1"/>
</dbReference>
<dbReference type="Pfam" id="PF08349">
    <property type="entry name" value="DUF1722"/>
    <property type="match status" value="1"/>
</dbReference>
<dbReference type="PIRSF" id="PIRSF037004">
    <property type="entry name" value="UCP037004"/>
    <property type="match status" value="1"/>
</dbReference>
<accession>E6VU22</accession>
<dbReference type="InterPro" id="IPR007553">
    <property type="entry name" value="2-thiour_desulf"/>
</dbReference>